<evidence type="ECO:0000313" key="2">
    <source>
        <dbReference type="Proteomes" id="UP000830167"/>
    </source>
</evidence>
<dbReference type="RefSeq" id="WP_347438899.1">
    <property type="nucleotide sequence ID" value="NZ_CP089291.1"/>
</dbReference>
<dbReference type="Pfam" id="PF07870">
    <property type="entry name" value="DUF1657"/>
    <property type="match status" value="1"/>
</dbReference>
<dbReference type="EMBL" id="CP089291">
    <property type="protein sequence ID" value="UOF92213.1"/>
    <property type="molecule type" value="Genomic_DNA"/>
</dbReference>
<organism evidence="1 2">
    <name type="scientific">Fodinisporobacter ferrooxydans</name>
    <dbReference type="NCBI Taxonomy" id="2901836"/>
    <lineage>
        <taxon>Bacteria</taxon>
        <taxon>Bacillati</taxon>
        <taxon>Bacillota</taxon>
        <taxon>Bacilli</taxon>
        <taxon>Bacillales</taxon>
        <taxon>Alicyclobacillaceae</taxon>
        <taxon>Fodinisporobacter</taxon>
    </lineage>
</organism>
<name>A0ABY4CP94_9BACL</name>
<dbReference type="InterPro" id="IPR012452">
    <property type="entry name" value="DUF1657"/>
</dbReference>
<evidence type="ECO:0000313" key="1">
    <source>
        <dbReference type="EMBL" id="UOF92213.1"/>
    </source>
</evidence>
<proteinExistence type="predicted"/>
<reference evidence="1" key="1">
    <citation type="submission" date="2021-12" db="EMBL/GenBank/DDBJ databases">
        <title>Alicyclobacillaceae gen. nov., sp. nov., isolated from chalcocite enrichment system.</title>
        <authorList>
            <person name="Jiang Z."/>
        </authorList>
    </citation>
    <scope>NUCLEOTIDE SEQUENCE</scope>
    <source>
        <strain evidence="1">MYW30-H2</strain>
    </source>
</reference>
<accession>A0ABY4CP94</accession>
<sequence>MPTISKLQTILIQAEQLHAELHKASLDTIDPAAKNMYTQMTQTVSDISKGLSQRLEQLIQRQATIAQYYQKK</sequence>
<protein>
    <submittedName>
        <fullName evidence="1">DUF1657 domain-containing protein</fullName>
    </submittedName>
</protein>
<keyword evidence="2" id="KW-1185">Reference proteome</keyword>
<dbReference type="Proteomes" id="UP000830167">
    <property type="component" value="Chromosome"/>
</dbReference>
<gene>
    <name evidence="1" type="ORF">LSG31_08630</name>
</gene>